<sequence length="685" mass="77935">MPQYNEEGELTRGAETLLEFKTLPGSTSSSILTTHLSTTICYKPNETLDRYIVTLNKLTTEKTFNAFTGINSGGDGISQFTTSQKFGEYHLYQPISLLGYEENLNLKVPDVDAIPVFLFYYAEEFDRIYDIDATINFVGEVVLEVGFFFLFGGAGTLRHLQHFRKLTKLRHLRPTLNAEGFPIALEFVASAGVTVNDSLIVFKAFSSATEVVSVSASILMSFFTFKEAQTNDSAEAEACRKIANVFMYMAIATGVGSGLSRAKANKIADDVLDNTSPSVLSQFPDDVIDILRDLRTKKTNLLLNFGTTLDSLGVTSPNILGTFYDALNNLPEIKDLFYRDFNELTDINLWNRLNNTDVLNRWQQMAELGITERRNLNILEDITRVNAIVRYYGEDVLKNVLEGLSFEKRWVFLVRRGDVDPSYFDKLKLNPVAINLHIASYRRPEGALYLMRDDQVFDFVVFNNNPVHTGLLIELQKPNVAWSDITSLYRQNADLISITNSEVLEISARYIDDLEQMGNTALAKSARRVFKQANKLYTKQCKVFNNADLIEDVDTSNINFISGKMEELNTDFFNNTLVPQNIKNKFHNTSDVLEQNAYKTFTDSAHDSVKNYFRSNDTEVKFINWFLNTQWHRGNKFDIELDSLLYACHSCQRYLAMLVENGKTINIKFNAHPDVTKLRDLRKLN</sequence>
<proteinExistence type="predicted"/>
<evidence type="ECO:0000313" key="1">
    <source>
        <dbReference type="EMBL" id="QTD39175.1"/>
    </source>
</evidence>
<evidence type="ECO:0000313" key="2">
    <source>
        <dbReference type="Proteomes" id="UP000663935"/>
    </source>
</evidence>
<keyword evidence="2" id="KW-1185">Reference proteome</keyword>
<name>A0ABX7SY39_9FLAO</name>
<gene>
    <name evidence="1" type="ORF">JL193_08035</name>
</gene>
<protein>
    <submittedName>
        <fullName evidence="1">Uncharacterized protein</fullName>
    </submittedName>
</protein>
<dbReference type="EMBL" id="CP071795">
    <property type="protein sequence ID" value="QTD39175.1"/>
    <property type="molecule type" value="Genomic_DNA"/>
</dbReference>
<reference evidence="1 2" key="1">
    <citation type="submission" date="2021-03" db="EMBL/GenBank/DDBJ databases">
        <title>Complete genome of Polaribacter_sp.G4M1.</title>
        <authorList>
            <person name="Jeong S.W."/>
            <person name="Bae J.W."/>
        </authorList>
    </citation>
    <scope>NUCLEOTIDE SEQUENCE [LARGE SCALE GENOMIC DNA]</scope>
    <source>
        <strain evidence="1 2">G4M1</strain>
    </source>
</reference>
<accession>A0ABX7SY39</accession>
<dbReference type="Proteomes" id="UP000663935">
    <property type="component" value="Chromosome"/>
</dbReference>
<organism evidence="1 2">
    <name type="scientific">Polaribacter batillariae</name>
    <dbReference type="NCBI Taxonomy" id="2808900"/>
    <lineage>
        <taxon>Bacteria</taxon>
        <taxon>Pseudomonadati</taxon>
        <taxon>Bacteroidota</taxon>
        <taxon>Flavobacteriia</taxon>
        <taxon>Flavobacteriales</taxon>
        <taxon>Flavobacteriaceae</taxon>
    </lineage>
</organism>
<dbReference type="RefSeq" id="WP_207973284.1">
    <property type="nucleotide sequence ID" value="NZ_CP071795.1"/>
</dbReference>